<dbReference type="FunFam" id="3.40.10.10:FF:000001">
    <property type="entry name" value="DNA-3-methyladenine glycosylase 2"/>
    <property type="match status" value="1"/>
</dbReference>
<dbReference type="InterPro" id="IPR004026">
    <property type="entry name" value="Ada_DNA_repair_Zn-bd"/>
</dbReference>
<dbReference type="SUPFAM" id="SSF55945">
    <property type="entry name" value="TATA-box binding protein-like"/>
    <property type="match status" value="1"/>
</dbReference>
<comment type="cofactor">
    <cofactor evidence="2">
        <name>Zn(2+)</name>
        <dbReference type="ChEBI" id="CHEBI:29105"/>
    </cofactor>
</comment>
<keyword evidence="5" id="KW-0808">Transferase</keyword>
<evidence type="ECO:0000256" key="4">
    <source>
        <dbReference type="ARBA" id="ARBA00022603"/>
    </source>
</evidence>
<keyword evidence="11" id="KW-0010">Activator</keyword>
<proteinExistence type="predicted"/>
<feature type="compositionally biased region" description="Basic and acidic residues" evidence="14">
    <location>
        <begin position="491"/>
        <end position="505"/>
    </location>
</feature>
<dbReference type="GO" id="GO:0008168">
    <property type="term" value="F:methyltransferase activity"/>
    <property type="evidence" value="ECO:0007669"/>
    <property type="project" value="UniProtKB-KW"/>
</dbReference>
<dbReference type="GO" id="GO:0008725">
    <property type="term" value="F:DNA-3-methyladenine glycosylase activity"/>
    <property type="evidence" value="ECO:0007669"/>
    <property type="project" value="TreeGrafter"/>
</dbReference>
<dbReference type="AlphaFoldDB" id="A0AAU6V8Y7"/>
<evidence type="ECO:0000256" key="12">
    <source>
        <dbReference type="ARBA" id="ARBA00023163"/>
    </source>
</evidence>
<dbReference type="Pfam" id="PF02805">
    <property type="entry name" value="Ada_Zn_binding"/>
    <property type="match status" value="1"/>
</dbReference>
<dbReference type="InterPro" id="IPR011257">
    <property type="entry name" value="DNA_glycosylase"/>
</dbReference>
<dbReference type="SMART" id="SM00478">
    <property type="entry name" value="ENDO3c"/>
    <property type="match status" value="1"/>
</dbReference>
<evidence type="ECO:0000256" key="6">
    <source>
        <dbReference type="ARBA" id="ARBA00022723"/>
    </source>
</evidence>
<feature type="region of interest" description="Disordered" evidence="14">
    <location>
        <begin position="474"/>
        <end position="505"/>
    </location>
</feature>
<evidence type="ECO:0000256" key="10">
    <source>
        <dbReference type="ARBA" id="ARBA00023125"/>
    </source>
</evidence>
<dbReference type="PANTHER" id="PTHR43003:SF13">
    <property type="entry name" value="DNA-3-METHYLADENINE GLYCOSYLASE 2"/>
    <property type="match status" value="1"/>
</dbReference>
<organism evidence="16">
    <name type="scientific">bacterium 19NY03SH02</name>
    <dbReference type="NCBI Taxonomy" id="2920631"/>
    <lineage>
        <taxon>Bacteria</taxon>
    </lineage>
</organism>
<keyword evidence="7" id="KW-0227">DNA damage</keyword>
<dbReference type="SMART" id="SM00342">
    <property type="entry name" value="HTH_ARAC"/>
    <property type="match status" value="1"/>
</dbReference>
<dbReference type="GO" id="GO:0032993">
    <property type="term" value="C:protein-DNA complex"/>
    <property type="evidence" value="ECO:0007669"/>
    <property type="project" value="TreeGrafter"/>
</dbReference>
<dbReference type="GO" id="GO:0043565">
    <property type="term" value="F:sequence-specific DNA binding"/>
    <property type="evidence" value="ECO:0007669"/>
    <property type="project" value="InterPro"/>
</dbReference>
<dbReference type="EMBL" id="CP095354">
    <property type="protein sequence ID" value="XAG82567.1"/>
    <property type="molecule type" value="Genomic_DNA"/>
</dbReference>
<protein>
    <recommendedName>
        <fullName evidence="3">DNA-3-methyladenine glycosylase II</fullName>
        <ecNumber evidence="3">3.2.2.21</ecNumber>
    </recommendedName>
</protein>
<dbReference type="Gene3D" id="1.10.340.30">
    <property type="entry name" value="Hypothetical protein, domain 2"/>
    <property type="match status" value="1"/>
</dbReference>
<dbReference type="PROSITE" id="PS00041">
    <property type="entry name" value="HTH_ARAC_FAMILY_1"/>
    <property type="match status" value="1"/>
</dbReference>
<reference evidence="16" key="1">
    <citation type="submission" date="2022-03" db="EMBL/GenBank/DDBJ databases">
        <title>Sea Food Isolates.</title>
        <authorList>
            <person name="Li c."/>
        </authorList>
    </citation>
    <scope>NUCLEOTIDE SEQUENCE</scope>
    <source>
        <strain evidence="16">19NY03SH02</strain>
    </source>
</reference>
<dbReference type="GO" id="GO:0032259">
    <property type="term" value="P:methylation"/>
    <property type="evidence" value="ECO:0007669"/>
    <property type="project" value="UniProtKB-KW"/>
</dbReference>
<dbReference type="SUPFAM" id="SSF57884">
    <property type="entry name" value="Ada DNA repair protein, N-terminal domain (N-Ada 10)"/>
    <property type="match status" value="1"/>
</dbReference>
<dbReference type="SMART" id="SM01009">
    <property type="entry name" value="AlkA_N"/>
    <property type="match status" value="1"/>
</dbReference>
<dbReference type="InterPro" id="IPR051912">
    <property type="entry name" value="Alkylbase_DNA_Glycosylase/TA"/>
</dbReference>
<comment type="catalytic activity">
    <reaction evidence="1">
        <text>Hydrolysis of alkylated DNA, releasing 3-methyladenine, 3-methylguanine, 7-methylguanine and 7-methyladenine.</text>
        <dbReference type="EC" id="3.2.2.21"/>
    </reaction>
</comment>
<dbReference type="GO" id="GO:0006285">
    <property type="term" value="P:base-excision repair, AP site formation"/>
    <property type="evidence" value="ECO:0007669"/>
    <property type="project" value="TreeGrafter"/>
</dbReference>
<dbReference type="Gene3D" id="3.30.310.20">
    <property type="entry name" value="DNA-3-methyladenine glycosylase AlkA, N-terminal domain"/>
    <property type="match status" value="1"/>
</dbReference>
<dbReference type="PANTHER" id="PTHR43003">
    <property type="entry name" value="DNA-3-METHYLADENINE GLYCOSYLASE"/>
    <property type="match status" value="1"/>
</dbReference>
<evidence type="ECO:0000256" key="11">
    <source>
        <dbReference type="ARBA" id="ARBA00023159"/>
    </source>
</evidence>
<dbReference type="InterPro" id="IPR018062">
    <property type="entry name" value="HTH_AraC-typ_CS"/>
</dbReference>
<accession>A0AAU6V8Y7</accession>
<evidence type="ECO:0000256" key="8">
    <source>
        <dbReference type="ARBA" id="ARBA00022833"/>
    </source>
</evidence>
<keyword evidence="12" id="KW-0804">Transcription</keyword>
<dbReference type="InterPro" id="IPR018060">
    <property type="entry name" value="HTH_AraC"/>
</dbReference>
<keyword evidence="13" id="KW-0234">DNA repair</keyword>
<dbReference type="GO" id="GO:0005737">
    <property type="term" value="C:cytoplasm"/>
    <property type="evidence" value="ECO:0007669"/>
    <property type="project" value="TreeGrafter"/>
</dbReference>
<dbReference type="Pfam" id="PF06029">
    <property type="entry name" value="AlkA_N"/>
    <property type="match status" value="1"/>
</dbReference>
<dbReference type="GO" id="GO:0032131">
    <property type="term" value="F:alkylated DNA binding"/>
    <property type="evidence" value="ECO:0007669"/>
    <property type="project" value="TreeGrafter"/>
</dbReference>
<dbReference type="InterPro" id="IPR037046">
    <property type="entry name" value="AlkA_N_sf"/>
</dbReference>
<keyword evidence="8" id="KW-0862">Zinc</keyword>
<keyword evidence="9" id="KW-0805">Transcription regulation</keyword>
<dbReference type="EC" id="3.2.2.21" evidence="3"/>
<sequence>MMTIFTELSTDTCRRARLSRDPRFDGRFFIGVKTTGIYCRPICPAVAPKEENVDYFFSAAAAANQGLRPCLRCRPESAPGSCAWKGTRTTLERAVTLIEQGALSGESAKGVEHLAQRLGISSRYLRKLFVEALGLSPKQYAAFQQLMFAKQLLHQTRLPITQVALAAGYTSIRRFNEVFQSQLQLTPSALRRSADTQMDDSNRLQLFLSYRPPYAWQALLDFYRLRAVTGMEWFELDGRQGYGRSLLLNSDKGGFKAWFFAELQASQNRVAVTLALEEGAELSLLPVLVNRIRRILDLDADMQQVEQVLQPITLADSTFGWEPGLRLPAVGSLFEAGVRAVLGQQVSVTQATKLLGQLVAARGERRVIAGREISFFPEPESMLAADFDELKMPASRKTALAELARFQLEHGDTEPEAWLSLKGIGPWTIAYARMRGLSDPDVLLGGDLIIRKRLLTLLGKTAISTEVNGNLAQLNPDSAKQGAVGQHKGNKSADKKSMDNKSDAKKSAAHYQALLQSVTEAASPWGSYLTLQLWQSA</sequence>
<keyword evidence="4" id="KW-0489">Methyltransferase</keyword>
<dbReference type="PROSITE" id="PS01124">
    <property type="entry name" value="HTH_ARAC_FAMILY_2"/>
    <property type="match status" value="1"/>
</dbReference>
<dbReference type="SUPFAM" id="SSF48150">
    <property type="entry name" value="DNA-glycosylase"/>
    <property type="match status" value="1"/>
</dbReference>
<dbReference type="GO" id="GO:0043916">
    <property type="term" value="F:DNA-7-methylguanine glycosylase activity"/>
    <property type="evidence" value="ECO:0007669"/>
    <property type="project" value="TreeGrafter"/>
</dbReference>
<dbReference type="Gene3D" id="3.40.10.10">
    <property type="entry name" value="DNA Methylphosphotriester Repair Domain"/>
    <property type="match status" value="1"/>
</dbReference>
<evidence type="ECO:0000256" key="14">
    <source>
        <dbReference type="SAM" id="MobiDB-lite"/>
    </source>
</evidence>
<evidence type="ECO:0000313" key="16">
    <source>
        <dbReference type="EMBL" id="XAG82567.1"/>
    </source>
</evidence>
<keyword evidence="6" id="KW-0479">Metal-binding</keyword>
<evidence type="ECO:0000259" key="15">
    <source>
        <dbReference type="PROSITE" id="PS01124"/>
    </source>
</evidence>
<dbReference type="InterPro" id="IPR010316">
    <property type="entry name" value="AlkA_N"/>
</dbReference>
<name>A0AAU6V8Y7_UNCXX</name>
<dbReference type="InterPro" id="IPR035451">
    <property type="entry name" value="Ada-like_dom_sf"/>
</dbReference>
<dbReference type="Pfam" id="PF12833">
    <property type="entry name" value="HTH_18"/>
    <property type="match status" value="1"/>
</dbReference>
<evidence type="ECO:0000256" key="5">
    <source>
        <dbReference type="ARBA" id="ARBA00022679"/>
    </source>
</evidence>
<dbReference type="GO" id="GO:0008270">
    <property type="term" value="F:zinc ion binding"/>
    <property type="evidence" value="ECO:0007669"/>
    <property type="project" value="InterPro"/>
</dbReference>
<evidence type="ECO:0000256" key="1">
    <source>
        <dbReference type="ARBA" id="ARBA00000086"/>
    </source>
</evidence>
<evidence type="ECO:0000256" key="7">
    <source>
        <dbReference type="ARBA" id="ARBA00022763"/>
    </source>
</evidence>
<gene>
    <name evidence="16" type="ORF">MRN14_08430</name>
</gene>
<evidence type="ECO:0000256" key="2">
    <source>
        <dbReference type="ARBA" id="ARBA00001947"/>
    </source>
</evidence>
<dbReference type="Gene3D" id="1.10.10.60">
    <property type="entry name" value="Homeodomain-like"/>
    <property type="match status" value="1"/>
</dbReference>
<evidence type="ECO:0000256" key="13">
    <source>
        <dbReference type="ARBA" id="ARBA00023204"/>
    </source>
</evidence>
<keyword evidence="10" id="KW-0238">DNA-binding</keyword>
<evidence type="ECO:0000256" key="3">
    <source>
        <dbReference type="ARBA" id="ARBA00012000"/>
    </source>
</evidence>
<dbReference type="SUPFAM" id="SSF46689">
    <property type="entry name" value="Homeodomain-like"/>
    <property type="match status" value="1"/>
</dbReference>
<dbReference type="InterPro" id="IPR009057">
    <property type="entry name" value="Homeodomain-like_sf"/>
</dbReference>
<dbReference type="InterPro" id="IPR003265">
    <property type="entry name" value="HhH-GPD_domain"/>
</dbReference>
<evidence type="ECO:0000256" key="9">
    <source>
        <dbReference type="ARBA" id="ARBA00023015"/>
    </source>
</evidence>
<feature type="domain" description="HTH araC/xylS-type" evidence="15">
    <location>
        <begin position="92"/>
        <end position="193"/>
    </location>
</feature>
<dbReference type="GO" id="GO:0003700">
    <property type="term" value="F:DNA-binding transcription factor activity"/>
    <property type="evidence" value="ECO:0007669"/>
    <property type="project" value="InterPro"/>
</dbReference>
<dbReference type="GO" id="GO:0006307">
    <property type="term" value="P:DNA alkylation repair"/>
    <property type="evidence" value="ECO:0007669"/>
    <property type="project" value="TreeGrafter"/>
</dbReference>